<keyword evidence="5" id="KW-0560">Oxidoreductase</keyword>
<dbReference type="PANTHER" id="PTHR33577:SF1">
    <property type="entry name" value="HEME HALOPEROXIDASE FAMILY PROFILE DOMAIN-CONTAINING PROTEIN"/>
    <property type="match status" value="1"/>
</dbReference>
<evidence type="ECO:0000256" key="2">
    <source>
        <dbReference type="ARBA" id="ARBA00022559"/>
    </source>
</evidence>
<evidence type="ECO:0000256" key="1">
    <source>
        <dbReference type="ARBA" id="ARBA00001970"/>
    </source>
</evidence>
<dbReference type="Proteomes" id="UP000809789">
    <property type="component" value="Unassembled WGS sequence"/>
</dbReference>
<name>A0A8K0L340_9PEZI</name>
<keyword evidence="6" id="KW-0408">Iron</keyword>
<keyword evidence="4" id="KW-0479">Metal-binding</keyword>
<evidence type="ECO:0000256" key="4">
    <source>
        <dbReference type="ARBA" id="ARBA00022723"/>
    </source>
</evidence>
<feature type="domain" description="Heme haloperoxidase family profile" evidence="9">
    <location>
        <begin position="62"/>
        <end position="310"/>
    </location>
</feature>
<sequence length="421" mass="45524">MKTISFSSLALLGLVAVTEAYPNILEHVARETEVQKSKSFLGRMKRQSIAFDAASQRIDTSGSHAFVAPDFSKGDQRGPCPGLNALANHNYLPHNGVATITQFIEGTTKVFGMGVDLATFLATYGAVVSGDGTKWSIGGPSGAVPGLLGLLGQPQGISGSHNKYESDASPTRGDLYERGNDFALQLDQFQELFDLGKANDNYDIPLLTDFRATRFQQSIDRNPNFFYGPFTGVIVSPAAYSFIYRFMGNKSAEHPDGRLNGEVLKSFFAVEGDSGSFKHNPGQERIPDNWYTRNRLDPYSIPFLNLDTNAMGLQHPQFLIPGGNTGTTGSYVGIDPENLSGGLYNAGNLAQGNNAACLAYQATVQFLPDILRGLFATITAPLSKLTDQFGSVTSSLGCPQLKAIDKAQFNQYPGYAQKKRI</sequence>
<proteinExistence type="inferred from homology"/>
<reference evidence="10" key="1">
    <citation type="submission" date="2021-07" db="EMBL/GenBank/DDBJ databases">
        <title>Elsinoe batatas strain:CRI-CJ2 Genome sequencing and assembly.</title>
        <authorList>
            <person name="Huang L."/>
        </authorList>
    </citation>
    <scope>NUCLEOTIDE SEQUENCE</scope>
    <source>
        <strain evidence="10">CRI-CJ2</strain>
    </source>
</reference>
<comment type="cofactor">
    <cofactor evidence="1">
        <name>heme b</name>
        <dbReference type="ChEBI" id="CHEBI:60344"/>
    </cofactor>
</comment>
<dbReference type="InterPro" id="IPR036851">
    <property type="entry name" value="Chloroperoxidase-like_sf"/>
</dbReference>
<evidence type="ECO:0000313" key="10">
    <source>
        <dbReference type="EMBL" id="KAG8628222.1"/>
    </source>
</evidence>
<protein>
    <recommendedName>
        <fullName evidence="9">Heme haloperoxidase family profile domain-containing protein</fullName>
    </recommendedName>
</protein>
<dbReference type="EMBL" id="JAESVG020000004">
    <property type="protein sequence ID" value="KAG8628222.1"/>
    <property type="molecule type" value="Genomic_DNA"/>
</dbReference>
<keyword evidence="11" id="KW-1185">Reference proteome</keyword>
<keyword evidence="2" id="KW-0575">Peroxidase</keyword>
<evidence type="ECO:0000259" key="9">
    <source>
        <dbReference type="PROSITE" id="PS51405"/>
    </source>
</evidence>
<evidence type="ECO:0000256" key="8">
    <source>
        <dbReference type="SAM" id="SignalP"/>
    </source>
</evidence>
<feature type="chain" id="PRO_5035421350" description="Heme haloperoxidase family profile domain-containing protein" evidence="8">
    <location>
        <begin position="21"/>
        <end position="421"/>
    </location>
</feature>
<comment type="caution">
    <text evidence="10">The sequence shown here is derived from an EMBL/GenBank/DDBJ whole genome shotgun (WGS) entry which is preliminary data.</text>
</comment>
<organism evidence="10 11">
    <name type="scientific">Elsinoe batatas</name>
    <dbReference type="NCBI Taxonomy" id="2601811"/>
    <lineage>
        <taxon>Eukaryota</taxon>
        <taxon>Fungi</taxon>
        <taxon>Dikarya</taxon>
        <taxon>Ascomycota</taxon>
        <taxon>Pezizomycotina</taxon>
        <taxon>Dothideomycetes</taxon>
        <taxon>Dothideomycetidae</taxon>
        <taxon>Myriangiales</taxon>
        <taxon>Elsinoaceae</taxon>
        <taxon>Elsinoe</taxon>
    </lineage>
</organism>
<accession>A0A8K0L340</accession>
<dbReference type="Pfam" id="PF01328">
    <property type="entry name" value="Peroxidase_2"/>
    <property type="match status" value="1"/>
</dbReference>
<comment type="similarity">
    <text evidence="7">Belongs to the chloroperoxidase family.</text>
</comment>
<keyword evidence="3" id="KW-0349">Heme</keyword>
<dbReference type="SUPFAM" id="SSF47571">
    <property type="entry name" value="Cloroperoxidase"/>
    <property type="match status" value="1"/>
</dbReference>
<dbReference type="PROSITE" id="PS51405">
    <property type="entry name" value="HEME_HALOPEROXIDASE"/>
    <property type="match status" value="1"/>
</dbReference>
<evidence type="ECO:0000256" key="7">
    <source>
        <dbReference type="ARBA" id="ARBA00025795"/>
    </source>
</evidence>
<dbReference type="GO" id="GO:0004601">
    <property type="term" value="F:peroxidase activity"/>
    <property type="evidence" value="ECO:0007669"/>
    <property type="project" value="UniProtKB-KW"/>
</dbReference>
<evidence type="ECO:0000256" key="6">
    <source>
        <dbReference type="ARBA" id="ARBA00023004"/>
    </source>
</evidence>
<dbReference type="PANTHER" id="PTHR33577">
    <property type="entry name" value="STERIGMATOCYSTIN BIOSYNTHESIS PEROXIDASE STCC-RELATED"/>
    <property type="match status" value="1"/>
</dbReference>
<gene>
    <name evidence="10" type="ORF">KVT40_004095</name>
</gene>
<keyword evidence="8" id="KW-0732">Signal</keyword>
<evidence type="ECO:0000313" key="11">
    <source>
        <dbReference type="Proteomes" id="UP000809789"/>
    </source>
</evidence>
<feature type="signal peptide" evidence="8">
    <location>
        <begin position="1"/>
        <end position="20"/>
    </location>
</feature>
<dbReference type="GO" id="GO:0046872">
    <property type="term" value="F:metal ion binding"/>
    <property type="evidence" value="ECO:0007669"/>
    <property type="project" value="UniProtKB-KW"/>
</dbReference>
<evidence type="ECO:0000256" key="3">
    <source>
        <dbReference type="ARBA" id="ARBA00022617"/>
    </source>
</evidence>
<dbReference type="OrthoDB" id="407298at2759"/>
<dbReference type="Gene3D" id="1.10.489.10">
    <property type="entry name" value="Chloroperoxidase-like"/>
    <property type="match status" value="1"/>
</dbReference>
<dbReference type="AlphaFoldDB" id="A0A8K0L340"/>
<dbReference type="InterPro" id="IPR000028">
    <property type="entry name" value="Chloroperoxidase"/>
</dbReference>
<evidence type="ECO:0000256" key="5">
    <source>
        <dbReference type="ARBA" id="ARBA00023002"/>
    </source>
</evidence>